<accession>A0A2B7XDF4</accession>
<proteinExistence type="predicted"/>
<evidence type="ECO:0000313" key="4">
    <source>
        <dbReference type="Proteomes" id="UP000223968"/>
    </source>
</evidence>
<feature type="signal peptide" evidence="2">
    <location>
        <begin position="1"/>
        <end position="18"/>
    </location>
</feature>
<dbReference type="OrthoDB" id="2820488at2759"/>
<keyword evidence="2" id="KW-0732">Signal</keyword>
<evidence type="ECO:0000313" key="3">
    <source>
        <dbReference type="EMBL" id="PGH06940.1"/>
    </source>
</evidence>
<feature type="compositionally biased region" description="Polar residues" evidence="1">
    <location>
        <begin position="22"/>
        <end position="31"/>
    </location>
</feature>
<dbReference type="SUPFAM" id="SSF54427">
    <property type="entry name" value="NTF2-like"/>
    <property type="match status" value="1"/>
</dbReference>
<feature type="region of interest" description="Disordered" evidence="1">
    <location>
        <begin position="20"/>
        <end position="49"/>
    </location>
</feature>
<comment type="caution">
    <text evidence="3">The sequence shown here is derived from an EMBL/GenBank/DDBJ whole genome shotgun (WGS) entry which is preliminary data.</text>
</comment>
<feature type="chain" id="PRO_5012157172" description="SnoaL-like domain-containing protein" evidence="2">
    <location>
        <begin position="19"/>
        <end position="165"/>
    </location>
</feature>
<keyword evidence="4" id="KW-1185">Reference proteome</keyword>
<dbReference type="InterPro" id="IPR032710">
    <property type="entry name" value="NTF2-like_dom_sf"/>
</dbReference>
<sequence>MRAPTIIAVLLTPLAAFAAPSSRGTGTSLSDAPSRAVSARQGVVTPPPCVAMDPPPTEEETEARHNVFGEAFLVRKNLTEAFEYISATYINHNPMAGDGPNAALDALGPFWGSLQITVLGTAFEGDMGWLNYRSNIAGEVVDRYRWEAGCIVEHWDQGEQMPPGA</sequence>
<dbReference type="Proteomes" id="UP000223968">
    <property type="component" value="Unassembled WGS sequence"/>
</dbReference>
<reference evidence="3 4" key="1">
    <citation type="submission" date="2017-10" db="EMBL/GenBank/DDBJ databases">
        <title>Comparative genomics in systemic dimorphic fungi from Ajellomycetaceae.</title>
        <authorList>
            <person name="Munoz J.F."/>
            <person name="Mcewen J.G."/>
            <person name="Clay O.K."/>
            <person name="Cuomo C.A."/>
        </authorList>
    </citation>
    <scope>NUCLEOTIDE SEQUENCE [LARGE SCALE GENOMIC DNA]</scope>
    <source>
        <strain evidence="3 4">UAMH5409</strain>
    </source>
</reference>
<name>A0A2B7XDF4_9EURO</name>
<organism evidence="3 4">
    <name type="scientific">Helicocarpus griseus UAMH5409</name>
    <dbReference type="NCBI Taxonomy" id="1447875"/>
    <lineage>
        <taxon>Eukaryota</taxon>
        <taxon>Fungi</taxon>
        <taxon>Dikarya</taxon>
        <taxon>Ascomycota</taxon>
        <taxon>Pezizomycotina</taxon>
        <taxon>Eurotiomycetes</taxon>
        <taxon>Eurotiomycetidae</taxon>
        <taxon>Onygenales</taxon>
        <taxon>Ajellomycetaceae</taxon>
        <taxon>Helicocarpus</taxon>
    </lineage>
</organism>
<protein>
    <recommendedName>
        <fullName evidence="5">SnoaL-like domain-containing protein</fullName>
    </recommendedName>
</protein>
<dbReference type="AlphaFoldDB" id="A0A2B7XDF4"/>
<evidence type="ECO:0008006" key="5">
    <source>
        <dbReference type="Google" id="ProtNLM"/>
    </source>
</evidence>
<evidence type="ECO:0000256" key="2">
    <source>
        <dbReference type="SAM" id="SignalP"/>
    </source>
</evidence>
<dbReference type="EMBL" id="PDNB01000113">
    <property type="protein sequence ID" value="PGH06940.1"/>
    <property type="molecule type" value="Genomic_DNA"/>
</dbReference>
<dbReference type="Gene3D" id="3.10.450.50">
    <property type="match status" value="1"/>
</dbReference>
<evidence type="ECO:0000256" key="1">
    <source>
        <dbReference type="SAM" id="MobiDB-lite"/>
    </source>
</evidence>
<gene>
    <name evidence="3" type="ORF">AJ79_06414</name>
</gene>